<dbReference type="GO" id="GO:0008360">
    <property type="term" value="P:regulation of cell shape"/>
    <property type="evidence" value="ECO:0007669"/>
    <property type="project" value="UniProtKB-KW"/>
</dbReference>
<keyword evidence="5" id="KW-0328">Glycosyltransferase</keyword>
<dbReference type="GO" id="GO:0008955">
    <property type="term" value="F:peptidoglycan glycosyltransferase activity"/>
    <property type="evidence" value="ECO:0007669"/>
    <property type="project" value="UniProtKB-EC"/>
</dbReference>
<feature type="transmembrane region" description="Helical" evidence="22">
    <location>
        <begin position="56"/>
        <end position="75"/>
    </location>
</feature>
<dbReference type="Proteomes" id="UP000243376">
    <property type="component" value="Unassembled WGS sequence"/>
</dbReference>
<dbReference type="AlphaFoldDB" id="A0A2J6XBH8"/>
<evidence type="ECO:0000256" key="12">
    <source>
        <dbReference type="ARBA" id="ARBA00023306"/>
    </source>
</evidence>
<sequence>MRPNHNGAVANPLFDRTTHSPDRVLLAVVCGLTVFGLVMVYSASFVEGTVLYANPFYYLLRQATGAIIGLVAMLVVQRIDYRVWQRYSIHLMAGTLLLLVSVLILPASMTEVNGSRSWIRFGEGWLGIFSVQPSEFAKLAMIIYFAHWLSRRSHRLGNVTYGLAPFAVILGFICGLVMLQPDLGTTIVMVLIGGAIFFAAGANLWHVGGAALLAITAFWGLIITFRSSRWEAFLDPWSRASTEGYQIIHSLYAFGSGGVLGQGIGMSRQKYLWLPQPHTDTIYAIIGEELGLWGTIAVLLVFVIIAARGYRIAARAPTPFAALVAVGITSWLVFQAFINIAVTTGLIPFTGLTLPFLSYGSSSLISCLIAIGILLNISRHVDRSSSVTSTAKYRQRTEHATAYPLGWRDWRARLSGARSRRSPR</sequence>
<evidence type="ECO:0000256" key="7">
    <source>
        <dbReference type="ARBA" id="ARBA00022692"/>
    </source>
</evidence>
<organism evidence="23 24">
    <name type="scientific">Chloroflexus aggregans</name>
    <dbReference type="NCBI Taxonomy" id="152260"/>
    <lineage>
        <taxon>Bacteria</taxon>
        <taxon>Bacillati</taxon>
        <taxon>Chloroflexota</taxon>
        <taxon>Chloroflexia</taxon>
        <taxon>Chloroflexales</taxon>
        <taxon>Chloroflexineae</taxon>
        <taxon>Chloroflexaceae</taxon>
        <taxon>Chloroflexus</taxon>
    </lineage>
</organism>
<keyword evidence="6" id="KW-0808">Transferase</keyword>
<dbReference type="PANTHER" id="PTHR30474:SF2">
    <property type="entry name" value="PEPTIDOGLYCAN GLYCOSYLTRANSFERASE FTSW-RELATED"/>
    <property type="match status" value="1"/>
</dbReference>
<feature type="transmembrane region" description="Helical" evidence="22">
    <location>
        <begin position="87"/>
        <end position="105"/>
    </location>
</feature>
<evidence type="ECO:0000256" key="10">
    <source>
        <dbReference type="ARBA" id="ARBA00022989"/>
    </source>
</evidence>
<feature type="transmembrane region" description="Helical" evidence="22">
    <location>
        <begin position="210"/>
        <end position="228"/>
    </location>
</feature>
<dbReference type="GO" id="GO:0005886">
    <property type="term" value="C:plasma membrane"/>
    <property type="evidence" value="ECO:0007669"/>
    <property type="project" value="UniProtKB-SubCell"/>
</dbReference>
<comment type="caution">
    <text evidence="23">The sequence shown here is derived from an EMBL/GenBank/DDBJ whole genome shotgun (WGS) entry which is preliminary data.</text>
</comment>
<dbReference type="GO" id="GO:0032153">
    <property type="term" value="C:cell division site"/>
    <property type="evidence" value="ECO:0007669"/>
    <property type="project" value="TreeGrafter"/>
</dbReference>
<accession>A0A2J6XBH8</accession>
<evidence type="ECO:0000256" key="16">
    <source>
        <dbReference type="ARBA" id="ARBA00038053"/>
    </source>
</evidence>
<dbReference type="GO" id="GO:0051301">
    <property type="term" value="P:cell division"/>
    <property type="evidence" value="ECO:0007669"/>
    <property type="project" value="UniProtKB-KW"/>
</dbReference>
<evidence type="ECO:0000256" key="17">
    <source>
        <dbReference type="ARBA" id="ARBA00041185"/>
    </source>
</evidence>
<dbReference type="Pfam" id="PF01098">
    <property type="entry name" value="FTSW_RODA_SPOVE"/>
    <property type="match status" value="1"/>
</dbReference>
<dbReference type="GO" id="GO:0009252">
    <property type="term" value="P:peptidoglycan biosynthetic process"/>
    <property type="evidence" value="ECO:0007669"/>
    <property type="project" value="UniProtKB-KW"/>
</dbReference>
<keyword evidence="9" id="KW-0573">Peptidoglycan synthesis</keyword>
<dbReference type="InterPro" id="IPR001182">
    <property type="entry name" value="FtsW/RodA"/>
</dbReference>
<evidence type="ECO:0000256" key="20">
    <source>
        <dbReference type="ARBA" id="ARBA00049902"/>
    </source>
</evidence>
<gene>
    <name evidence="23" type="primary">ftsW</name>
    <name evidence="23" type="ORF">C0184_02890</name>
</gene>
<dbReference type="GO" id="GO:0015648">
    <property type="term" value="F:lipid-linked peptidoglycan transporter activity"/>
    <property type="evidence" value="ECO:0007669"/>
    <property type="project" value="TreeGrafter"/>
</dbReference>
<evidence type="ECO:0000313" key="23">
    <source>
        <dbReference type="EMBL" id="PMP85028.1"/>
    </source>
</evidence>
<protein>
    <recommendedName>
        <fullName evidence="17">Probable peptidoglycan glycosyltransferase FtsW</fullName>
        <ecNumber evidence="19">2.4.99.28</ecNumber>
    </recommendedName>
    <alternativeName>
        <fullName evidence="18">Cell division protein FtsW</fullName>
    </alternativeName>
    <alternativeName>
        <fullName evidence="15">Cell wall polymerase</fullName>
    </alternativeName>
    <alternativeName>
        <fullName evidence="14">Peptidoglycan polymerase</fullName>
    </alternativeName>
</protein>
<comment type="subcellular location">
    <subcellularLocation>
        <location evidence="1">Cell membrane</location>
        <topology evidence="1">Multi-pass membrane protein</topology>
    </subcellularLocation>
</comment>
<evidence type="ECO:0000256" key="11">
    <source>
        <dbReference type="ARBA" id="ARBA00023136"/>
    </source>
</evidence>
<dbReference type="EMBL" id="PNIQ01000194">
    <property type="protein sequence ID" value="PMP85028.1"/>
    <property type="molecule type" value="Genomic_DNA"/>
</dbReference>
<evidence type="ECO:0000256" key="19">
    <source>
        <dbReference type="ARBA" id="ARBA00044770"/>
    </source>
</evidence>
<keyword evidence="3" id="KW-1003">Cell membrane</keyword>
<evidence type="ECO:0000256" key="5">
    <source>
        <dbReference type="ARBA" id="ARBA00022676"/>
    </source>
</evidence>
<evidence type="ECO:0000256" key="21">
    <source>
        <dbReference type="ARBA" id="ARBA00049966"/>
    </source>
</evidence>
<comment type="similarity">
    <text evidence="16">Belongs to the SEDS family. FtsW subfamily.</text>
</comment>
<keyword evidence="8" id="KW-0133">Cell shape</keyword>
<feature type="transmembrane region" description="Helical" evidence="22">
    <location>
        <begin position="125"/>
        <end position="146"/>
    </location>
</feature>
<comment type="catalytic activity">
    <reaction evidence="20">
        <text>[GlcNAc-(1-&gt;4)-Mur2Ac(oyl-L-Ala-gamma-D-Glu-L-Lys-D-Ala-D-Ala)](n)-di-trans,octa-cis-undecaprenyl diphosphate + beta-D-GlcNAc-(1-&gt;4)-Mur2Ac(oyl-L-Ala-gamma-D-Glu-L-Lys-D-Ala-D-Ala)-di-trans,octa-cis-undecaprenyl diphosphate = [GlcNAc-(1-&gt;4)-Mur2Ac(oyl-L-Ala-gamma-D-Glu-L-Lys-D-Ala-D-Ala)](n+1)-di-trans,octa-cis-undecaprenyl diphosphate + di-trans,octa-cis-undecaprenyl diphosphate + H(+)</text>
        <dbReference type="Rhea" id="RHEA:23708"/>
        <dbReference type="Rhea" id="RHEA-COMP:9602"/>
        <dbReference type="Rhea" id="RHEA-COMP:9603"/>
        <dbReference type="ChEBI" id="CHEBI:15378"/>
        <dbReference type="ChEBI" id="CHEBI:58405"/>
        <dbReference type="ChEBI" id="CHEBI:60033"/>
        <dbReference type="ChEBI" id="CHEBI:78435"/>
        <dbReference type="EC" id="2.4.99.28"/>
    </reaction>
</comment>
<feature type="transmembrane region" description="Helical" evidence="22">
    <location>
        <begin position="322"/>
        <end position="350"/>
    </location>
</feature>
<evidence type="ECO:0000256" key="9">
    <source>
        <dbReference type="ARBA" id="ARBA00022984"/>
    </source>
</evidence>
<keyword evidence="4" id="KW-0132">Cell division</keyword>
<keyword evidence="10 22" id="KW-1133">Transmembrane helix</keyword>
<evidence type="ECO:0000256" key="3">
    <source>
        <dbReference type="ARBA" id="ARBA00022475"/>
    </source>
</evidence>
<reference evidence="23 24" key="1">
    <citation type="submission" date="2018-01" db="EMBL/GenBank/DDBJ databases">
        <title>Metagenomic assembled genomes from two thermal pools in the Uzon Caldera, Kamchatka, Russia.</title>
        <authorList>
            <person name="Wilkins L."/>
            <person name="Ettinger C."/>
        </authorList>
    </citation>
    <scope>NUCLEOTIDE SEQUENCE [LARGE SCALE GENOMIC DNA]</scope>
    <source>
        <strain evidence="23">ZAV-02</strain>
    </source>
</reference>
<evidence type="ECO:0000256" key="8">
    <source>
        <dbReference type="ARBA" id="ARBA00022960"/>
    </source>
</evidence>
<evidence type="ECO:0000256" key="2">
    <source>
        <dbReference type="ARBA" id="ARBA00004752"/>
    </source>
</evidence>
<keyword evidence="7 22" id="KW-0812">Transmembrane</keyword>
<evidence type="ECO:0000313" key="24">
    <source>
        <dbReference type="Proteomes" id="UP000243376"/>
    </source>
</evidence>
<feature type="transmembrane region" description="Helical" evidence="22">
    <location>
        <begin position="24"/>
        <end position="44"/>
    </location>
</feature>
<keyword evidence="11 22" id="KW-0472">Membrane</keyword>
<dbReference type="NCBIfam" id="TIGR02614">
    <property type="entry name" value="ftsW"/>
    <property type="match status" value="1"/>
</dbReference>
<evidence type="ECO:0000256" key="6">
    <source>
        <dbReference type="ARBA" id="ARBA00022679"/>
    </source>
</evidence>
<evidence type="ECO:0000256" key="15">
    <source>
        <dbReference type="ARBA" id="ARBA00033270"/>
    </source>
</evidence>
<dbReference type="GO" id="GO:0071555">
    <property type="term" value="P:cell wall organization"/>
    <property type="evidence" value="ECO:0007669"/>
    <property type="project" value="UniProtKB-KW"/>
</dbReference>
<keyword evidence="12" id="KW-0131">Cell cycle</keyword>
<dbReference type="PANTHER" id="PTHR30474">
    <property type="entry name" value="CELL CYCLE PROTEIN"/>
    <property type="match status" value="1"/>
</dbReference>
<evidence type="ECO:0000256" key="4">
    <source>
        <dbReference type="ARBA" id="ARBA00022618"/>
    </source>
</evidence>
<evidence type="ECO:0000256" key="1">
    <source>
        <dbReference type="ARBA" id="ARBA00004651"/>
    </source>
</evidence>
<feature type="transmembrane region" description="Helical" evidence="22">
    <location>
        <begin position="356"/>
        <end position="377"/>
    </location>
</feature>
<keyword evidence="13" id="KW-0961">Cell wall biogenesis/degradation</keyword>
<feature type="transmembrane region" description="Helical" evidence="22">
    <location>
        <begin position="290"/>
        <end position="310"/>
    </location>
</feature>
<dbReference type="EC" id="2.4.99.28" evidence="19"/>
<evidence type="ECO:0000256" key="14">
    <source>
        <dbReference type="ARBA" id="ARBA00032370"/>
    </source>
</evidence>
<name>A0A2J6XBH8_9CHLR</name>
<evidence type="ECO:0000256" key="18">
    <source>
        <dbReference type="ARBA" id="ARBA00041418"/>
    </source>
</evidence>
<comment type="function">
    <text evidence="21">Peptidoglycan polymerase that is essential for cell division.</text>
</comment>
<feature type="transmembrane region" description="Helical" evidence="22">
    <location>
        <begin position="158"/>
        <end position="179"/>
    </location>
</feature>
<dbReference type="InterPro" id="IPR013437">
    <property type="entry name" value="FtsW"/>
</dbReference>
<evidence type="ECO:0000256" key="22">
    <source>
        <dbReference type="SAM" id="Phobius"/>
    </source>
</evidence>
<comment type="pathway">
    <text evidence="2">Cell wall biogenesis; peptidoglycan biosynthesis.</text>
</comment>
<proteinExistence type="inferred from homology"/>
<evidence type="ECO:0000256" key="13">
    <source>
        <dbReference type="ARBA" id="ARBA00023316"/>
    </source>
</evidence>